<comment type="similarity">
    <text evidence="3">Belongs to the HAD-like hydrolase superfamily.</text>
</comment>
<evidence type="ECO:0000313" key="6">
    <source>
        <dbReference type="Proteomes" id="UP000002754"/>
    </source>
</evidence>
<reference evidence="4 6" key="1">
    <citation type="journal article" date="2014" name="Genome Announc.">
        <title>Draft Genome Sequence of Bacillus alcalophilus AV1934, a Classic Alkaliphile Isolated from Human Feces in 1934.</title>
        <authorList>
            <person name="Attie O."/>
            <person name="Jayaprakash A."/>
            <person name="Shah H."/>
            <person name="Paulsen I.T."/>
            <person name="Morino M."/>
            <person name="Takahashi Y."/>
            <person name="Narumi I."/>
            <person name="Sachidanandam R."/>
            <person name="Satoh K."/>
            <person name="Ito M."/>
            <person name="Krulwich T.A."/>
        </authorList>
    </citation>
    <scope>NUCLEOTIDE SEQUENCE [LARGE SCALE GENOMIC DNA]</scope>
    <source>
        <strain evidence="4 6">AV1934</strain>
    </source>
</reference>
<evidence type="ECO:0000256" key="1">
    <source>
        <dbReference type="ARBA" id="ARBA00022801"/>
    </source>
</evidence>
<comment type="function">
    <text evidence="3">Catalyzes the last step of the phosphorylated serine biosynthetic pathway, i.e. dephosphorylation of O-phospho-L-serine to form L-serine.</text>
</comment>
<comment type="catalytic activity">
    <reaction evidence="3">
        <text>O-phospho-D-serine + H2O = D-serine + phosphate</text>
        <dbReference type="Rhea" id="RHEA:24873"/>
        <dbReference type="ChEBI" id="CHEBI:15377"/>
        <dbReference type="ChEBI" id="CHEBI:35247"/>
        <dbReference type="ChEBI" id="CHEBI:43474"/>
        <dbReference type="ChEBI" id="CHEBI:58680"/>
        <dbReference type="EC" id="3.1.3.3"/>
    </reaction>
</comment>
<accession>A0A094XCM8</accession>
<dbReference type="EC" id="3.1.3.3" evidence="3"/>
<dbReference type="EMBL" id="ALPT02000056">
    <property type="protein sequence ID" value="KGA96555.1"/>
    <property type="molecule type" value="Genomic_DNA"/>
</dbReference>
<protein>
    <recommendedName>
        <fullName evidence="3">Phosphoserine phosphatase</fullName>
        <shortName evidence="3">PSP</shortName>
        <ecNumber evidence="3">3.1.3.3</ecNumber>
    </recommendedName>
</protein>
<dbReference type="EMBL" id="JALP01000041">
    <property type="protein sequence ID" value="THG91852.1"/>
    <property type="molecule type" value="Genomic_DNA"/>
</dbReference>
<dbReference type="NCBIfam" id="TIGR01509">
    <property type="entry name" value="HAD-SF-IA-v3"/>
    <property type="match status" value="1"/>
</dbReference>
<dbReference type="RefSeq" id="WP_040324060.1">
    <property type="nucleotide sequence ID" value="NZ_ALPT02000056.1"/>
</dbReference>
<dbReference type="Gene3D" id="1.20.120.710">
    <property type="entry name" value="Haloacid dehalogenase hydrolase-like domain"/>
    <property type="match status" value="1"/>
</dbReference>
<dbReference type="OrthoDB" id="9809962at2"/>
<dbReference type="SUPFAM" id="SSF56784">
    <property type="entry name" value="HAD-like"/>
    <property type="match status" value="1"/>
</dbReference>
<dbReference type="GO" id="GO:0036424">
    <property type="term" value="F:L-phosphoserine phosphatase activity"/>
    <property type="evidence" value="ECO:0007669"/>
    <property type="project" value="UniProtKB-UniRule"/>
</dbReference>
<comment type="caution">
    <text evidence="4">The sequence shown here is derived from an EMBL/GenBank/DDBJ whole genome shotgun (WGS) entry which is preliminary data.</text>
</comment>
<dbReference type="InterPro" id="IPR051400">
    <property type="entry name" value="HAD-like_hydrolase"/>
</dbReference>
<comment type="catalytic activity">
    <reaction evidence="3">
        <text>O-phospho-L-serine + H2O = L-serine + phosphate</text>
        <dbReference type="Rhea" id="RHEA:21208"/>
        <dbReference type="ChEBI" id="CHEBI:15377"/>
        <dbReference type="ChEBI" id="CHEBI:33384"/>
        <dbReference type="ChEBI" id="CHEBI:43474"/>
        <dbReference type="ChEBI" id="CHEBI:57524"/>
        <dbReference type="EC" id="3.1.3.3"/>
    </reaction>
</comment>
<evidence type="ECO:0000256" key="2">
    <source>
        <dbReference type="ARBA" id="ARBA00022842"/>
    </source>
</evidence>
<keyword evidence="2 3" id="KW-0460">Magnesium</keyword>
<dbReference type="Pfam" id="PF00702">
    <property type="entry name" value="Hydrolase"/>
    <property type="match status" value="1"/>
</dbReference>
<dbReference type="HAMAP" id="MF_02240">
    <property type="entry name" value="PSP"/>
    <property type="match status" value="1"/>
</dbReference>
<keyword evidence="3" id="KW-0718">Serine biosynthesis</keyword>
<keyword evidence="6" id="KW-1185">Reference proteome</keyword>
<dbReference type="Gene3D" id="3.40.50.1000">
    <property type="entry name" value="HAD superfamily/HAD-like"/>
    <property type="match status" value="1"/>
</dbReference>
<name>A0A094XCM8_ALKAL</name>
<sequence>MLKAIFFDLDDTLLWDKKSIQTAFEKTCQLVEDKYGISASGFEEVARKKAKDLYKSYETYEFTQLIGINPFEGLWGKFEEEHPEFKKMNQMVSSYHLDTWKSALKMFRIEDEEFARELVRAFRKNRKENPFLYEESLEVLERLKKEYRLLLLTNGSPQLQTTKLEITPELRPFFEKIIISGDFGQGKPEPAIFQFALKEMNVTNEEVLMVGDNLMTDILGANRTGIKSVWLNREEKERNEVEPSYEIKDLHELFPLLEKLSS</sequence>
<evidence type="ECO:0000313" key="4">
    <source>
        <dbReference type="EMBL" id="KGA96555.1"/>
    </source>
</evidence>
<dbReference type="Proteomes" id="UP000297014">
    <property type="component" value="Unassembled WGS sequence"/>
</dbReference>
<dbReference type="NCBIfam" id="TIGR01549">
    <property type="entry name" value="HAD-SF-IA-v1"/>
    <property type="match status" value="1"/>
</dbReference>
<comment type="pathway">
    <text evidence="3">Amino-acid biosynthesis; L-serine biosynthesis; L-serine from 3-phospho-D-glycerate: step 3/3.</text>
</comment>
<organism evidence="4 6">
    <name type="scientific">Alkalihalobacillus alcalophilus ATCC 27647 = CGMCC 1.3604</name>
    <dbReference type="NCBI Taxonomy" id="1218173"/>
    <lineage>
        <taxon>Bacteria</taxon>
        <taxon>Bacillati</taxon>
        <taxon>Bacillota</taxon>
        <taxon>Bacilli</taxon>
        <taxon>Bacillales</taxon>
        <taxon>Bacillaceae</taxon>
        <taxon>Alkalihalobacillus</taxon>
    </lineage>
</organism>
<dbReference type="eggNOG" id="COG1011">
    <property type="taxonomic scope" value="Bacteria"/>
</dbReference>
<dbReference type="AlphaFoldDB" id="A0A094XCM8"/>
<evidence type="ECO:0000313" key="5">
    <source>
        <dbReference type="EMBL" id="THG91852.1"/>
    </source>
</evidence>
<dbReference type="SFLD" id="SFLDS00003">
    <property type="entry name" value="Haloacid_Dehalogenase"/>
    <property type="match status" value="1"/>
</dbReference>
<dbReference type="GO" id="GO:0006564">
    <property type="term" value="P:L-serine biosynthetic process"/>
    <property type="evidence" value="ECO:0007669"/>
    <property type="project" value="UniProtKB-UniRule"/>
</dbReference>
<dbReference type="SFLD" id="SFLDG01135">
    <property type="entry name" value="C1.5.6:_HAD__Beta-PGM__Phospha"/>
    <property type="match status" value="1"/>
</dbReference>
<dbReference type="InterPro" id="IPR044266">
    <property type="entry name" value="PSP_YsaA"/>
</dbReference>
<evidence type="ECO:0000313" key="7">
    <source>
        <dbReference type="Proteomes" id="UP000297014"/>
    </source>
</evidence>
<keyword evidence="1 3" id="KW-0378">Hydrolase</keyword>
<dbReference type="InterPro" id="IPR023214">
    <property type="entry name" value="HAD_sf"/>
</dbReference>
<dbReference type="InterPro" id="IPR036412">
    <property type="entry name" value="HAD-like_sf"/>
</dbReference>
<keyword evidence="3" id="KW-0028">Amino-acid biosynthesis</keyword>
<comment type="cofactor">
    <cofactor evidence="3">
        <name>Mg(2+)</name>
        <dbReference type="ChEBI" id="CHEBI:18420"/>
    </cofactor>
    <cofactor evidence="3">
        <name>Co(2+)</name>
        <dbReference type="ChEBI" id="CHEBI:48828"/>
    </cofactor>
</comment>
<keyword evidence="3" id="KW-0170">Cobalt</keyword>
<evidence type="ECO:0000256" key="3">
    <source>
        <dbReference type="HAMAP-Rule" id="MF_02240"/>
    </source>
</evidence>
<reference evidence="5 7" key="2">
    <citation type="submission" date="2014-01" db="EMBL/GenBank/DDBJ databases">
        <title>Draft genome sequencing of Bacillus alcalophilus CGMCC 1.3604.</title>
        <authorList>
            <person name="Yang J."/>
            <person name="Diao L."/>
            <person name="Yang S."/>
        </authorList>
    </citation>
    <scope>NUCLEOTIDE SEQUENCE [LARGE SCALE GENOMIC DNA]</scope>
    <source>
        <strain evidence="5 7">CGMCC 1.3604</strain>
    </source>
</reference>
<gene>
    <name evidence="5" type="ORF">AJ85_01295</name>
    <name evidence="4" type="ORF">BALCAV_0215585</name>
</gene>
<dbReference type="PANTHER" id="PTHR46470:SF3">
    <property type="entry name" value="N-ACYLNEURAMINATE-9-PHOSPHATASE"/>
    <property type="match status" value="1"/>
</dbReference>
<dbReference type="InterPro" id="IPR006439">
    <property type="entry name" value="HAD-SF_hydro_IA"/>
</dbReference>
<dbReference type="STRING" id="1218173.BALCAV_0215585"/>
<dbReference type="Proteomes" id="UP000002754">
    <property type="component" value="Unassembled WGS sequence"/>
</dbReference>
<dbReference type="PANTHER" id="PTHR46470">
    <property type="entry name" value="N-ACYLNEURAMINATE-9-PHOSPHATASE"/>
    <property type="match status" value="1"/>
</dbReference>
<dbReference type="SFLD" id="SFLDG01129">
    <property type="entry name" value="C1.5:_HAD__Beta-PGM__Phosphata"/>
    <property type="match status" value="1"/>
</dbReference>
<proteinExistence type="inferred from homology"/>